<dbReference type="InterPro" id="IPR006612">
    <property type="entry name" value="THAP_Znf"/>
</dbReference>
<accession>A0AAQ4DME7</accession>
<dbReference type="PANTHER" id="PTHR16099:SF5">
    <property type="entry name" value="NUCLEOTIDE TRIPHOSPHATE DIPHOSPHATASE NUDT15"/>
    <property type="match status" value="1"/>
</dbReference>
<evidence type="ECO:0000256" key="6">
    <source>
        <dbReference type="SAM" id="Coils"/>
    </source>
</evidence>
<dbReference type="Proteomes" id="UP001321473">
    <property type="component" value="Unassembled WGS sequence"/>
</dbReference>
<evidence type="ECO:0000259" key="8">
    <source>
        <dbReference type="PROSITE" id="PS50950"/>
    </source>
</evidence>
<feature type="compositionally biased region" description="Basic and acidic residues" evidence="7">
    <location>
        <begin position="115"/>
        <end position="124"/>
    </location>
</feature>
<dbReference type="PROSITE" id="PS50950">
    <property type="entry name" value="ZF_THAP"/>
    <property type="match status" value="1"/>
</dbReference>
<keyword evidence="4 5" id="KW-0238">DNA-binding</keyword>
<keyword evidence="10" id="KW-1185">Reference proteome</keyword>
<reference evidence="9 10" key="1">
    <citation type="journal article" date="2023" name="Arcadia Sci">
        <title>De novo assembly of a long-read Amblyomma americanum tick genome.</title>
        <authorList>
            <person name="Chou S."/>
            <person name="Poskanzer K.E."/>
            <person name="Rollins M."/>
            <person name="Thuy-Boun P.S."/>
        </authorList>
    </citation>
    <scope>NUCLEOTIDE SEQUENCE [LARGE SCALE GENOMIC DNA]</scope>
    <source>
        <strain evidence="9">F_SG_1</strain>
        <tissue evidence="9">Salivary glands</tissue>
    </source>
</reference>
<gene>
    <name evidence="9" type="ORF">V5799_033749</name>
</gene>
<dbReference type="AlphaFoldDB" id="A0AAQ4DME7"/>
<feature type="compositionally biased region" description="Polar residues" evidence="7">
    <location>
        <begin position="148"/>
        <end position="158"/>
    </location>
</feature>
<dbReference type="SUPFAM" id="SSF55811">
    <property type="entry name" value="Nudix"/>
    <property type="match status" value="1"/>
</dbReference>
<dbReference type="PANTHER" id="PTHR16099">
    <property type="entry name" value="8-OXO-DGTP DIPHOSPHATES NUDT15"/>
    <property type="match status" value="1"/>
</dbReference>
<sequence>MTNNLRQKLALQVRVQKNQNHHRCIVLNCPSIGERRQIRYFRLPADEQRRNQWLANCDRLDLRSHSAMSLHNKLLCQLHFRDSQFMNVHTYNRLIWNAVPTLFGKDTRKVEEFEEHKAGVRTDHAYTTQSPVPSPTSTPVPMPALPPAQSSSVEQPSTQLPPPASSAADPLRHYMLLCAELKREVAEKNKKLQALEKCSDSIMDNVTRLVKTLPREKQQQLASSLASLVHLRSYGHTSQEPRVRVEVLLLSREHPGCTLLGLRTRSSWASGLYMAPGDFLHFGESWEAAAVRATKQETGLSLLEPCVCSVVETLETSQGHHWVNIFMAGKVAELGTELTAPKEAVCTGNKT</sequence>
<feature type="domain" description="THAP-type" evidence="8">
    <location>
        <begin position="19"/>
        <end position="103"/>
    </location>
</feature>
<dbReference type="SMART" id="SM00692">
    <property type="entry name" value="DM3"/>
    <property type="match status" value="1"/>
</dbReference>
<proteinExistence type="predicted"/>
<dbReference type="InterPro" id="IPR015797">
    <property type="entry name" value="NUDIX_hydrolase-like_dom_sf"/>
</dbReference>
<evidence type="ECO:0000256" key="2">
    <source>
        <dbReference type="ARBA" id="ARBA00022771"/>
    </source>
</evidence>
<evidence type="ECO:0000256" key="4">
    <source>
        <dbReference type="ARBA" id="ARBA00023125"/>
    </source>
</evidence>
<dbReference type="GO" id="GO:0003677">
    <property type="term" value="F:DNA binding"/>
    <property type="evidence" value="ECO:0007669"/>
    <property type="project" value="UniProtKB-UniRule"/>
</dbReference>
<organism evidence="9 10">
    <name type="scientific">Amblyomma americanum</name>
    <name type="common">Lone star tick</name>
    <dbReference type="NCBI Taxonomy" id="6943"/>
    <lineage>
        <taxon>Eukaryota</taxon>
        <taxon>Metazoa</taxon>
        <taxon>Ecdysozoa</taxon>
        <taxon>Arthropoda</taxon>
        <taxon>Chelicerata</taxon>
        <taxon>Arachnida</taxon>
        <taxon>Acari</taxon>
        <taxon>Parasitiformes</taxon>
        <taxon>Ixodida</taxon>
        <taxon>Ixodoidea</taxon>
        <taxon>Ixodidae</taxon>
        <taxon>Amblyomminae</taxon>
        <taxon>Amblyomma</taxon>
    </lineage>
</organism>
<dbReference type="EMBL" id="JARKHS020029125">
    <property type="protein sequence ID" value="KAK8763637.1"/>
    <property type="molecule type" value="Genomic_DNA"/>
</dbReference>
<evidence type="ECO:0000313" key="9">
    <source>
        <dbReference type="EMBL" id="KAK8763637.1"/>
    </source>
</evidence>
<dbReference type="GO" id="GO:0008270">
    <property type="term" value="F:zinc ion binding"/>
    <property type="evidence" value="ECO:0007669"/>
    <property type="project" value="UniProtKB-KW"/>
</dbReference>
<keyword evidence="6" id="KW-0175">Coiled coil</keyword>
<dbReference type="GO" id="GO:0006203">
    <property type="term" value="P:dGTP catabolic process"/>
    <property type="evidence" value="ECO:0007669"/>
    <property type="project" value="TreeGrafter"/>
</dbReference>
<protein>
    <recommendedName>
        <fullName evidence="8">THAP-type domain-containing protein</fullName>
    </recommendedName>
</protein>
<dbReference type="Gene3D" id="3.90.79.10">
    <property type="entry name" value="Nucleoside Triphosphate Pyrophosphohydrolase"/>
    <property type="match status" value="1"/>
</dbReference>
<evidence type="ECO:0000256" key="1">
    <source>
        <dbReference type="ARBA" id="ARBA00022723"/>
    </source>
</evidence>
<feature type="compositionally biased region" description="Pro residues" evidence="7">
    <location>
        <begin position="132"/>
        <end position="146"/>
    </location>
</feature>
<dbReference type="GO" id="GO:0035539">
    <property type="term" value="F:8-oxo-7,8-dihydrodeoxyguanosine triphosphate pyrophosphatase activity"/>
    <property type="evidence" value="ECO:0007669"/>
    <property type="project" value="TreeGrafter"/>
</dbReference>
<dbReference type="SUPFAM" id="SSF57716">
    <property type="entry name" value="Glucocorticoid receptor-like (DNA-binding domain)"/>
    <property type="match status" value="1"/>
</dbReference>
<dbReference type="SMART" id="SM00980">
    <property type="entry name" value="THAP"/>
    <property type="match status" value="1"/>
</dbReference>
<keyword evidence="3" id="KW-0862">Zinc</keyword>
<evidence type="ECO:0000256" key="7">
    <source>
        <dbReference type="SAM" id="MobiDB-lite"/>
    </source>
</evidence>
<dbReference type="Pfam" id="PF05485">
    <property type="entry name" value="THAP"/>
    <property type="match status" value="1"/>
</dbReference>
<keyword evidence="2 5" id="KW-0863">Zinc-finger</keyword>
<comment type="caution">
    <text evidence="9">The sequence shown here is derived from an EMBL/GenBank/DDBJ whole genome shotgun (WGS) entry which is preliminary data.</text>
</comment>
<dbReference type="GO" id="GO:0005829">
    <property type="term" value="C:cytosol"/>
    <property type="evidence" value="ECO:0007669"/>
    <property type="project" value="TreeGrafter"/>
</dbReference>
<keyword evidence="1" id="KW-0479">Metal-binding</keyword>
<evidence type="ECO:0000313" key="10">
    <source>
        <dbReference type="Proteomes" id="UP001321473"/>
    </source>
</evidence>
<evidence type="ECO:0000256" key="5">
    <source>
        <dbReference type="PROSITE-ProRule" id="PRU00309"/>
    </source>
</evidence>
<feature type="region of interest" description="Disordered" evidence="7">
    <location>
        <begin position="115"/>
        <end position="168"/>
    </location>
</feature>
<feature type="coiled-coil region" evidence="6">
    <location>
        <begin position="171"/>
        <end position="198"/>
    </location>
</feature>
<name>A0AAQ4DME7_AMBAM</name>
<evidence type="ECO:0000256" key="3">
    <source>
        <dbReference type="ARBA" id="ARBA00022833"/>
    </source>
</evidence>